<accession>A0AAV2Z603</accession>
<name>A0AAV2Z603_9STRA</name>
<protein>
    <submittedName>
        <fullName evidence="1">Uncharacterized protein</fullName>
    </submittedName>
</protein>
<dbReference type="Proteomes" id="UP001146120">
    <property type="component" value="Unassembled WGS sequence"/>
</dbReference>
<evidence type="ECO:0000313" key="2">
    <source>
        <dbReference type="Proteomes" id="UP001146120"/>
    </source>
</evidence>
<dbReference type="EMBL" id="DAKRPA010000042">
    <property type="protein sequence ID" value="DBA01776.1"/>
    <property type="molecule type" value="Genomic_DNA"/>
</dbReference>
<gene>
    <name evidence="1" type="ORF">N0F65_010186</name>
</gene>
<proteinExistence type="predicted"/>
<keyword evidence="2" id="KW-1185">Reference proteome</keyword>
<evidence type="ECO:0000313" key="1">
    <source>
        <dbReference type="EMBL" id="DBA01776.1"/>
    </source>
</evidence>
<comment type="caution">
    <text evidence="1">The sequence shown here is derived from an EMBL/GenBank/DDBJ whole genome shotgun (WGS) entry which is preliminary data.</text>
</comment>
<reference evidence="1" key="1">
    <citation type="submission" date="2022-11" db="EMBL/GenBank/DDBJ databases">
        <authorList>
            <person name="Morgan W.R."/>
            <person name="Tartar A."/>
        </authorList>
    </citation>
    <scope>NUCLEOTIDE SEQUENCE</scope>
    <source>
        <strain evidence="1">ARSEF 373</strain>
    </source>
</reference>
<reference evidence="1" key="2">
    <citation type="journal article" date="2023" name="Microbiol Resour">
        <title>Decontamination and Annotation of the Draft Genome Sequence of the Oomycete Lagenidium giganteum ARSEF 373.</title>
        <authorList>
            <person name="Morgan W.R."/>
            <person name="Tartar A."/>
        </authorList>
    </citation>
    <scope>NUCLEOTIDE SEQUENCE</scope>
    <source>
        <strain evidence="1">ARSEF 373</strain>
    </source>
</reference>
<sequence length="83" mass="9574">MVDTNNALKSFFGKLKDEPTSHANMRVLLVALIRHARRDENEYVHLRGKCGMLRNTTFDHEMNYVQQWTFIVGCAFLSGVKTT</sequence>
<dbReference type="AlphaFoldDB" id="A0AAV2Z603"/>
<organism evidence="1 2">
    <name type="scientific">Lagenidium giganteum</name>
    <dbReference type="NCBI Taxonomy" id="4803"/>
    <lineage>
        <taxon>Eukaryota</taxon>
        <taxon>Sar</taxon>
        <taxon>Stramenopiles</taxon>
        <taxon>Oomycota</taxon>
        <taxon>Peronosporomycetes</taxon>
        <taxon>Pythiales</taxon>
        <taxon>Pythiaceae</taxon>
    </lineage>
</organism>